<dbReference type="EMBL" id="CAJHNH020006667">
    <property type="protein sequence ID" value="CAG5133972.1"/>
    <property type="molecule type" value="Genomic_DNA"/>
</dbReference>
<keyword evidence="2" id="KW-1185">Reference proteome</keyword>
<feature type="non-terminal residue" evidence="1">
    <location>
        <position position="1"/>
    </location>
</feature>
<comment type="caution">
    <text evidence="1">The sequence shown here is derived from an EMBL/GenBank/DDBJ whole genome shotgun (WGS) entry which is preliminary data.</text>
</comment>
<name>A0A8S4A0X9_9EUPU</name>
<dbReference type="Proteomes" id="UP000678393">
    <property type="component" value="Unassembled WGS sequence"/>
</dbReference>
<accession>A0A8S4A0X9</accession>
<proteinExistence type="predicted"/>
<organism evidence="1 2">
    <name type="scientific">Candidula unifasciata</name>
    <dbReference type="NCBI Taxonomy" id="100452"/>
    <lineage>
        <taxon>Eukaryota</taxon>
        <taxon>Metazoa</taxon>
        <taxon>Spiralia</taxon>
        <taxon>Lophotrochozoa</taxon>
        <taxon>Mollusca</taxon>
        <taxon>Gastropoda</taxon>
        <taxon>Heterobranchia</taxon>
        <taxon>Euthyneura</taxon>
        <taxon>Panpulmonata</taxon>
        <taxon>Eupulmonata</taxon>
        <taxon>Stylommatophora</taxon>
        <taxon>Helicina</taxon>
        <taxon>Helicoidea</taxon>
        <taxon>Geomitridae</taxon>
        <taxon>Candidula</taxon>
    </lineage>
</organism>
<sequence length="136" mass="15258">VSQTEEPPSYLSVLNGSCTIISGPAMFSKYKLSPLNSDDMFPTRSLKSAVSGVPFRLHPSLEMQLHTRAIFDNLDLEPLSFDWSKYNHDFRNEKLCLRDMNSGEIANIDEFLIPSSDPQSSICLPPGDSEVNLMQF</sequence>
<protein>
    <submittedName>
        <fullName evidence="1">Uncharacterized protein</fullName>
    </submittedName>
</protein>
<evidence type="ECO:0000313" key="2">
    <source>
        <dbReference type="Proteomes" id="UP000678393"/>
    </source>
</evidence>
<reference evidence="1" key="1">
    <citation type="submission" date="2021-04" db="EMBL/GenBank/DDBJ databases">
        <authorList>
            <consortium name="Molecular Ecology Group"/>
        </authorList>
    </citation>
    <scope>NUCLEOTIDE SEQUENCE</scope>
</reference>
<dbReference type="AlphaFoldDB" id="A0A8S4A0X9"/>
<gene>
    <name evidence="1" type="ORF">CUNI_LOCUS19530</name>
</gene>
<evidence type="ECO:0000313" key="1">
    <source>
        <dbReference type="EMBL" id="CAG5133972.1"/>
    </source>
</evidence>